<protein>
    <submittedName>
        <fullName evidence="5">Ribosome recycling factor</fullName>
    </submittedName>
</protein>
<dbReference type="GO" id="GO:0006412">
    <property type="term" value="P:translation"/>
    <property type="evidence" value="ECO:0007669"/>
    <property type="project" value="UniProtKB-KW"/>
</dbReference>
<dbReference type="InterPro" id="IPR036191">
    <property type="entry name" value="RRF_sf"/>
</dbReference>
<dbReference type="PANTHER" id="PTHR20982:SF3">
    <property type="entry name" value="MITOCHONDRIAL RIBOSOME RECYCLING FACTOR PSEUDO 1"/>
    <property type="match status" value="1"/>
</dbReference>
<dbReference type="Pfam" id="PF01765">
    <property type="entry name" value="RRF"/>
    <property type="match status" value="1"/>
</dbReference>
<evidence type="ECO:0000256" key="2">
    <source>
        <dbReference type="ARBA" id="ARBA00022917"/>
    </source>
</evidence>
<dbReference type="EMBL" id="MFMW01000029">
    <property type="protein sequence ID" value="OGG86716.1"/>
    <property type="molecule type" value="Genomic_DNA"/>
</dbReference>
<dbReference type="Gene3D" id="3.30.1360.40">
    <property type="match status" value="1"/>
</dbReference>
<keyword evidence="2" id="KW-0648">Protein biosynthesis</keyword>
<proteinExistence type="inferred from homology"/>
<comment type="caution">
    <text evidence="5">The sequence shown here is derived from an EMBL/GenBank/DDBJ whole genome shotgun (WGS) entry which is preliminary data.</text>
</comment>
<dbReference type="Gene3D" id="1.10.132.20">
    <property type="entry name" value="Ribosome-recycling factor"/>
    <property type="match status" value="1"/>
</dbReference>
<dbReference type="STRING" id="1798561.A3B87_02695"/>
<evidence type="ECO:0000313" key="6">
    <source>
        <dbReference type="Proteomes" id="UP000179136"/>
    </source>
</evidence>
<keyword evidence="3" id="KW-0175">Coiled coil</keyword>
<dbReference type="Proteomes" id="UP000179136">
    <property type="component" value="Unassembled WGS sequence"/>
</dbReference>
<dbReference type="SUPFAM" id="SSF55194">
    <property type="entry name" value="Ribosome recycling factor, RRF"/>
    <property type="match status" value="1"/>
</dbReference>
<feature type="coiled-coil region" evidence="3">
    <location>
        <begin position="118"/>
        <end position="177"/>
    </location>
</feature>
<evidence type="ECO:0000256" key="1">
    <source>
        <dbReference type="ARBA" id="ARBA00005912"/>
    </source>
</evidence>
<evidence type="ECO:0000259" key="4">
    <source>
        <dbReference type="Pfam" id="PF01765"/>
    </source>
</evidence>
<dbReference type="NCBIfam" id="TIGR00496">
    <property type="entry name" value="frr"/>
    <property type="match status" value="1"/>
</dbReference>
<accession>A0A1F6FLM3</accession>
<dbReference type="AlphaFoldDB" id="A0A1F6FLM3"/>
<dbReference type="InterPro" id="IPR023584">
    <property type="entry name" value="Ribosome_recyc_fac_dom"/>
</dbReference>
<organism evidence="5 6">
    <name type="scientific">Candidatus Kuenenbacteria bacterium RIFCSPHIGHO2_02_FULL_39_13</name>
    <dbReference type="NCBI Taxonomy" id="1798561"/>
    <lineage>
        <taxon>Bacteria</taxon>
        <taxon>Candidatus Kueneniibacteriota</taxon>
    </lineage>
</organism>
<name>A0A1F6FLM3_9BACT</name>
<dbReference type="FunFam" id="3.30.1360.40:FF:000001">
    <property type="entry name" value="Ribosome-recycling factor"/>
    <property type="match status" value="1"/>
</dbReference>
<dbReference type="InterPro" id="IPR002661">
    <property type="entry name" value="Ribosome_recyc_fac"/>
</dbReference>
<gene>
    <name evidence="5" type="ORF">A3B87_02695</name>
</gene>
<reference evidence="5 6" key="1">
    <citation type="journal article" date="2016" name="Nat. Commun.">
        <title>Thousands of microbial genomes shed light on interconnected biogeochemical processes in an aquifer system.</title>
        <authorList>
            <person name="Anantharaman K."/>
            <person name="Brown C.T."/>
            <person name="Hug L.A."/>
            <person name="Sharon I."/>
            <person name="Castelle C.J."/>
            <person name="Probst A.J."/>
            <person name="Thomas B.C."/>
            <person name="Singh A."/>
            <person name="Wilkins M.J."/>
            <person name="Karaoz U."/>
            <person name="Brodie E.L."/>
            <person name="Williams K.H."/>
            <person name="Hubbard S.S."/>
            <person name="Banfield J.F."/>
        </authorList>
    </citation>
    <scope>NUCLEOTIDE SEQUENCE [LARGE SCALE GENOMIC DNA]</scope>
</reference>
<comment type="similarity">
    <text evidence="1">Belongs to the RRF family.</text>
</comment>
<feature type="domain" description="Ribosome recycling factor" evidence="4">
    <location>
        <begin position="17"/>
        <end position="179"/>
    </location>
</feature>
<dbReference type="GO" id="GO:0043023">
    <property type="term" value="F:ribosomal large subunit binding"/>
    <property type="evidence" value="ECO:0007669"/>
    <property type="project" value="TreeGrafter"/>
</dbReference>
<sequence length="181" mass="20942">MDLKQRSTNFDAAIEYLKTDISSVRTNRATPALLENIIVEVYGSKMPLKQLASIQAPEPKMLTVEPWDRNIIKDVERAIQTASLGFAVNNQGTFLRLIISPMTEESRQKLVKVLHDKLENARMAIRGIRDKIKEEITELERHKEISEDEKYKLVEDLDEMTRQYNETAKKVGEKKEEEIKL</sequence>
<dbReference type="PANTHER" id="PTHR20982">
    <property type="entry name" value="RIBOSOME RECYCLING FACTOR"/>
    <property type="match status" value="1"/>
</dbReference>
<evidence type="ECO:0000313" key="5">
    <source>
        <dbReference type="EMBL" id="OGG86716.1"/>
    </source>
</evidence>
<evidence type="ECO:0000256" key="3">
    <source>
        <dbReference type="SAM" id="Coils"/>
    </source>
</evidence>